<gene>
    <name evidence="1" type="primary">anmK</name>
    <name evidence="2" type="ORF">DXB93_17215</name>
</gene>
<dbReference type="GO" id="GO:0016773">
    <property type="term" value="F:phosphotransferase activity, alcohol group as acceptor"/>
    <property type="evidence" value="ECO:0007669"/>
    <property type="project" value="UniProtKB-UniRule"/>
</dbReference>
<dbReference type="UniPathway" id="UPA00343"/>
<feature type="binding site" evidence="1">
    <location>
        <begin position="9"/>
        <end position="16"/>
    </location>
    <ligand>
        <name>ATP</name>
        <dbReference type="ChEBI" id="CHEBI:30616"/>
    </ligand>
</feature>
<comment type="function">
    <text evidence="1">Catalyzes the specific phosphorylation of 1,6-anhydro-N-acetylmuramic acid (anhMurNAc) with the simultaneous cleavage of the 1,6-anhydro ring, generating MurNAc-6-P. Is required for the utilization of anhMurNAc either imported from the medium or derived from its own cell wall murein, and thus plays a role in cell wall recycling.</text>
</comment>
<dbReference type="GO" id="GO:0006040">
    <property type="term" value="P:amino sugar metabolic process"/>
    <property type="evidence" value="ECO:0007669"/>
    <property type="project" value="InterPro"/>
</dbReference>
<name>A0A3E3E8J3_9FIRM</name>
<keyword evidence="1" id="KW-0067">ATP-binding</keyword>
<dbReference type="HAMAP" id="MF_01270">
    <property type="entry name" value="AnhMurNAc_kinase"/>
    <property type="match status" value="1"/>
</dbReference>
<evidence type="ECO:0000313" key="2">
    <source>
        <dbReference type="EMBL" id="RGD78572.1"/>
    </source>
</evidence>
<dbReference type="UniPathway" id="UPA00544"/>
<keyword evidence="1" id="KW-0547">Nucleotide-binding</keyword>
<dbReference type="PANTHER" id="PTHR30605">
    <property type="entry name" value="ANHYDRO-N-ACETYLMURAMIC ACID KINASE"/>
    <property type="match status" value="1"/>
</dbReference>
<sequence length="380" mass="42260">MYGIGIMSGTSLDGIDTVLVKITGYSTNTKLEVIAYNEYPLHNELVAKIKNACSLEHSHSDLICSLNFELGYSFSDAVRALLQKANFPLEKIDYIASHGQTIFHISEDKGSLYRSTLQIGEAAILAYQFQTTVVSNFRVMDMAAGGQGAPLVPYSEYILYSQPHKNRVLQNIGGIGNLTFLNGSLNIDDIFAFDTGPGNMMINEACNILYDLPFDDHGQIAKQGKIIPTLLDELMNHPYMKKLPPKSTGREDFGEFFVKDILARYSQHKRADIITTFTMFTAKSIAFHYQRDILSKYSLDDVIIGGGGSHNDTLMQFIKDELYPIPVYTQDEIGYSSDAKEAVAFAILGNETLNHHYSNIKSSTGANRYVILGQITPKPF</sequence>
<evidence type="ECO:0000313" key="3">
    <source>
        <dbReference type="Proteomes" id="UP000261032"/>
    </source>
</evidence>
<dbReference type="PANTHER" id="PTHR30605:SF0">
    <property type="entry name" value="ANHYDRO-N-ACETYLMURAMIC ACID KINASE"/>
    <property type="match status" value="1"/>
</dbReference>
<comment type="pathway">
    <text evidence="1">Amino-sugar metabolism; 1,6-anhydro-N-acetylmuramate degradation.</text>
</comment>
<comment type="catalytic activity">
    <reaction evidence="1">
        <text>1,6-anhydro-N-acetyl-beta-muramate + ATP + H2O = N-acetyl-D-muramate 6-phosphate + ADP + H(+)</text>
        <dbReference type="Rhea" id="RHEA:24952"/>
        <dbReference type="ChEBI" id="CHEBI:15377"/>
        <dbReference type="ChEBI" id="CHEBI:15378"/>
        <dbReference type="ChEBI" id="CHEBI:30616"/>
        <dbReference type="ChEBI" id="CHEBI:58690"/>
        <dbReference type="ChEBI" id="CHEBI:58722"/>
        <dbReference type="ChEBI" id="CHEBI:456216"/>
        <dbReference type="EC" id="2.7.1.170"/>
    </reaction>
</comment>
<proteinExistence type="inferred from homology"/>
<accession>A0A3E3E8J3</accession>
<dbReference type="GO" id="GO:0009254">
    <property type="term" value="P:peptidoglycan turnover"/>
    <property type="evidence" value="ECO:0007669"/>
    <property type="project" value="UniProtKB-UniRule"/>
</dbReference>
<comment type="similarity">
    <text evidence="1">Belongs to the anhydro-N-acetylmuramic acid kinase family.</text>
</comment>
<organism evidence="2 3">
    <name type="scientific">Thomasclavelia ramosa</name>
    <dbReference type="NCBI Taxonomy" id="1547"/>
    <lineage>
        <taxon>Bacteria</taxon>
        <taxon>Bacillati</taxon>
        <taxon>Bacillota</taxon>
        <taxon>Erysipelotrichia</taxon>
        <taxon>Erysipelotrichales</taxon>
        <taxon>Coprobacillaceae</taxon>
        <taxon>Thomasclavelia</taxon>
    </lineage>
</organism>
<dbReference type="Gene3D" id="3.30.420.40">
    <property type="match status" value="2"/>
</dbReference>
<dbReference type="SUPFAM" id="SSF53067">
    <property type="entry name" value="Actin-like ATPase domain"/>
    <property type="match status" value="1"/>
</dbReference>
<dbReference type="GO" id="GO:0016301">
    <property type="term" value="F:kinase activity"/>
    <property type="evidence" value="ECO:0007669"/>
    <property type="project" value="UniProtKB-KW"/>
</dbReference>
<reference evidence="2 3" key="1">
    <citation type="submission" date="2018-08" db="EMBL/GenBank/DDBJ databases">
        <title>A genome reference for cultivated species of the human gut microbiota.</title>
        <authorList>
            <person name="Zou Y."/>
            <person name="Xue W."/>
            <person name="Luo G."/>
        </authorList>
    </citation>
    <scope>NUCLEOTIDE SEQUENCE [LARGE SCALE GENOMIC DNA]</scope>
    <source>
        <strain evidence="2 3">OM06-4</strain>
    </source>
</reference>
<dbReference type="InterPro" id="IPR043129">
    <property type="entry name" value="ATPase_NBD"/>
</dbReference>
<dbReference type="CDD" id="cd24050">
    <property type="entry name" value="ASKHA_NBD_ANMK"/>
    <property type="match status" value="1"/>
</dbReference>
<dbReference type="NCBIfam" id="NF007142">
    <property type="entry name" value="PRK09585.2-1"/>
    <property type="match status" value="1"/>
</dbReference>
<dbReference type="GO" id="GO:0097175">
    <property type="term" value="P:1,6-anhydro-N-acetyl-beta-muramic acid catabolic process"/>
    <property type="evidence" value="ECO:0007669"/>
    <property type="project" value="UniProtKB-UniRule"/>
</dbReference>
<dbReference type="AlphaFoldDB" id="A0A3E3E8J3"/>
<dbReference type="GO" id="GO:0005524">
    <property type="term" value="F:ATP binding"/>
    <property type="evidence" value="ECO:0007669"/>
    <property type="project" value="UniProtKB-UniRule"/>
</dbReference>
<dbReference type="Proteomes" id="UP000261032">
    <property type="component" value="Unassembled WGS sequence"/>
</dbReference>
<keyword evidence="1 2" id="KW-0808">Transferase</keyword>
<dbReference type="RefSeq" id="WP_117582557.1">
    <property type="nucleotide sequence ID" value="NZ_JAQEUD010000008.1"/>
</dbReference>
<evidence type="ECO:0000256" key="1">
    <source>
        <dbReference type="HAMAP-Rule" id="MF_01270"/>
    </source>
</evidence>
<comment type="caution">
    <text evidence="2">The sequence shown here is derived from an EMBL/GenBank/DDBJ whole genome shotgun (WGS) entry which is preliminary data.</text>
</comment>
<keyword evidence="1" id="KW-0119">Carbohydrate metabolism</keyword>
<dbReference type="EMBL" id="QUSL01000046">
    <property type="protein sequence ID" value="RGD78572.1"/>
    <property type="molecule type" value="Genomic_DNA"/>
</dbReference>
<dbReference type="InterPro" id="IPR005338">
    <property type="entry name" value="Anhydro_N_Ac-Mur_kinase"/>
</dbReference>
<keyword evidence="1 2" id="KW-0418">Kinase</keyword>
<protein>
    <recommendedName>
        <fullName evidence="1">Anhydro-N-acetylmuramic acid kinase</fullName>
        <ecNumber evidence="1">2.7.1.170</ecNumber>
    </recommendedName>
    <alternativeName>
        <fullName evidence="1">AnhMurNAc kinase</fullName>
    </alternativeName>
</protein>
<dbReference type="Pfam" id="PF03702">
    <property type="entry name" value="AnmK"/>
    <property type="match status" value="1"/>
</dbReference>
<comment type="pathway">
    <text evidence="1">Cell wall biogenesis; peptidoglycan recycling.</text>
</comment>
<dbReference type="EC" id="2.7.1.170" evidence="1"/>
<dbReference type="NCBIfam" id="NF007148">
    <property type="entry name" value="PRK09585.3-2"/>
    <property type="match status" value="1"/>
</dbReference>